<evidence type="ECO:0000313" key="1">
    <source>
        <dbReference type="EMBL" id="KAJ5261595.1"/>
    </source>
</evidence>
<comment type="caution">
    <text evidence="1">The sequence shown here is derived from an EMBL/GenBank/DDBJ whole genome shotgun (WGS) entry which is preliminary data.</text>
</comment>
<organism evidence="1 2">
    <name type="scientific">Penicillium chrysogenum</name>
    <name type="common">Penicillium notatum</name>
    <dbReference type="NCBI Taxonomy" id="5076"/>
    <lineage>
        <taxon>Eukaryota</taxon>
        <taxon>Fungi</taxon>
        <taxon>Dikarya</taxon>
        <taxon>Ascomycota</taxon>
        <taxon>Pezizomycotina</taxon>
        <taxon>Eurotiomycetes</taxon>
        <taxon>Eurotiomycetidae</taxon>
        <taxon>Eurotiales</taxon>
        <taxon>Aspergillaceae</taxon>
        <taxon>Penicillium</taxon>
        <taxon>Penicillium chrysogenum species complex</taxon>
    </lineage>
</organism>
<dbReference type="EMBL" id="JAPVEB010000006">
    <property type="protein sequence ID" value="KAJ5261595.1"/>
    <property type="molecule type" value="Genomic_DNA"/>
</dbReference>
<keyword evidence="2" id="KW-1185">Reference proteome</keyword>
<reference evidence="1 2" key="1">
    <citation type="journal article" date="2023" name="IMA Fungus">
        <title>Comparative genomic study of the Penicillium genus elucidates a diverse pangenome and 15 lateral gene transfer events.</title>
        <authorList>
            <person name="Petersen C."/>
            <person name="Sorensen T."/>
            <person name="Nielsen M.R."/>
            <person name="Sondergaard T.E."/>
            <person name="Sorensen J.L."/>
            <person name="Fitzpatrick D.A."/>
            <person name="Frisvad J.C."/>
            <person name="Nielsen K.L."/>
        </authorList>
    </citation>
    <scope>NUCLEOTIDE SEQUENCE [LARGE SCALE GENOMIC DNA]</scope>
    <source>
        <strain evidence="1 2">IBT 3361</strain>
    </source>
</reference>
<gene>
    <name evidence="1" type="ORF">N7505_008462</name>
</gene>
<dbReference type="Proteomes" id="UP001220256">
    <property type="component" value="Unassembled WGS sequence"/>
</dbReference>
<accession>A0ABQ8W9W0</accession>
<protein>
    <submittedName>
        <fullName evidence="1">Uncharacterized protein</fullName>
    </submittedName>
</protein>
<name>A0ABQ8W9W0_PENCH</name>
<proteinExistence type="predicted"/>
<sequence length="87" mass="9498">MFEEGQFEQPTIAISSLNIGDVQVLLKLTHSLDNLESIIELRLNCPPSADVAISVVMVETKGVESVTSGVSQTLGYIGCVHRRRKDL</sequence>
<evidence type="ECO:0000313" key="2">
    <source>
        <dbReference type="Proteomes" id="UP001220256"/>
    </source>
</evidence>